<dbReference type="Proteomes" id="UP001154078">
    <property type="component" value="Chromosome 1"/>
</dbReference>
<proteinExistence type="inferred from homology"/>
<evidence type="ECO:0000313" key="11">
    <source>
        <dbReference type="EMBL" id="CAH0547232.1"/>
    </source>
</evidence>
<dbReference type="OrthoDB" id="1470350at2759"/>
<keyword evidence="10" id="KW-0812">Transmembrane</keyword>
<evidence type="ECO:0000313" key="12">
    <source>
        <dbReference type="Proteomes" id="UP001154078"/>
    </source>
</evidence>
<dbReference type="Pfam" id="PF00067">
    <property type="entry name" value="p450"/>
    <property type="match status" value="1"/>
</dbReference>
<keyword evidence="4 8" id="KW-0479">Metal-binding</keyword>
<keyword evidence="12" id="KW-1185">Reference proteome</keyword>
<dbReference type="Gene3D" id="1.10.630.10">
    <property type="entry name" value="Cytochrome P450"/>
    <property type="match status" value="1"/>
</dbReference>
<dbReference type="GO" id="GO:0005506">
    <property type="term" value="F:iron ion binding"/>
    <property type="evidence" value="ECO:0007669"/>
    <property type="project" value="InterPro"/>
</dbReference>
<dbReference type="InterPro" id="IPR050196">
    <property type="entry name" value="Cytochrome_P450_Monoox"/>
</dbReference>
<evidence type="ECO:0000256" key="4">
    <source>
        <dbReference type="ARBA" id="ARBA00022723"/>
    </source>
</evidence>
<dbReference type="InterPro" id="IPR001128">
    <property type="entry name" value="Cyt_P450"/>
</dbReference>
<evidence type="ECO:0000256" key="1">
    <source>
        <dbReference type="ARBA" id="ARBA00001971"/>
    </source>
</evidence>
<evidence type="ECO:0008006" key="13">
    <source>
        <dbReference type="Google" id="ProtNLM"/>
    </source>
</evidence>
<evidence type="ECO:0000256" key="10">
    <source>
        <dbReference type="SAM" id="Phobius"/>
    </source>
</evidence>
<evidence type="ECO:0000256" key="8">
    <source>
        <dbReference type="PIRSR" id="PIRSR602401-1"/>
    </source>
</evidence>
<keyword evidence="6 8" id="KW-0408">Iron</keyword>
<protein>
    <recommendedName>
        <fullName evidence="13">Cytochrome P450</fullName>
    </recommendedName>
</protein>
<dbReference type="PRINTS" id="PR00385">
    <property type="entry name" value="P450"/>
</dbReference>
<keyword evidence="5 9" id="KW-0560">Oxidoreductase</keyword>
<feature type="transmembrane region" description="Helical" evidence="10">
    <location>
        <begin position="6"/>
        <end position="24"/>
    </location>
</feature>
<accession>A0A9P0ASH8</accession>
<sequence length="499" mass="56851">MIGYILLTILVLVAAPFLWWYWLLAKYKSLDAVPGPKPVPIMGNAKDMGSCTVSLLNSFMDLQNKYGGLYKIWLGPKLNLMVSKPEYVEFFTGSAAHIGKSDGYELFKPWLGNSLLLSTGQTWKNRRKMITPTFHFQVLEKFMNVFNYQSNILLQNLEKEVDTNQESIEVHHFINMCSLDIICETAFGTSINAQQKGNPKYVAAISKFLEIFTLRFFSGWMGNPFLFRFSKLYPEYKENLKTLHDFTKNVIKNRRTAREKSKINPNSSEDGIKIKAALLDMLLDASDNGMDLSDEDIRAEVDTFMFEGHDTASTAIGFTFLALAENIKYQNKVYEELVEILGPDSNEGVTVSQLNDLKYLDLVIKEAMRVYSPVPLIGRSLDNDCVLDGIKIPKDTTVNIFLYGMNRNPNIFPNPDLFDPERFLPENQSTRHNFAYIPFSAGPRNCIGQKFAVLELKTIIAKVLRKFEVLPLPNFKPEIGMCSVLKSRNGIVMQLKRRN</sequence>
<keyword evidence="3 8" id="KW-0349">Heme</keyword>
<evidence type="ECO:0000256" key="6">
    <source>
        <dbReference type="ARBA" id="ARBA00023004"/>
    </source>
</evidence>
<evidence type="ECO:0000256" key="7">
    <source>
        <dbReference type="ARBA" id="ARBA00023033"/>
    </source>
</evidence>
<dbReference type="InterPro" id="IPR002401">
    <property type="entry name" value="Cyt_P450_E_grp-I"/>
</dbReference>
<dbReference type="PRINTS" id="PR00463">
    <property type="entry name" value="EP450I"/>
</dbReference>
<keyword evidence="10" id="KW-1133">Transmembrane helix</keyword>
<dbReference type="InterPro" id="IPR036396">
    <property type="entry name" value="Cyt_P450_sf"/>
</dbReference>
<dbReference type="CDD" id="cd20628">
    <property type="entry name" value="CYP4"/>
    <property type="match status" value="1"/>
</dbReference>
<evidence type="ECO:0000256" key="2">
    <source>
        <dbReference type="ARBA" id="ARBA00010617"/>
    </source>
</evidence>
<dbReference type="InterPro" id="IPR017972">
    <property type="entry name" value="Cyt_P450_CS"/>
</dbReference>
<dbReference type="PANTHER" id="PTHR24291:SF187">
    <property type="entry name" value="CYTOCHROME P450 4AE1-RELATED"/>
    <property type="match status" value="1"/>
</dbReference>
<dbReference type="AlphaFoldDB" id="A0A9P0ASH8"/>
<reference evidence="11" key="1">
    <citation type="submission" date="2021-12" db="EMBL/GenBank/DDBJ databases">
        <authorList>
            <person name="King R."/>
        </authorList>
    </citation>
    <scope>NUCLEOTIDE SEQUENCE</scope>
</reference>
<dbReference type="SUPFAM" id="SSF48264">
    <property type="entry name" value="Cytochrome P450"/>
    <property type="match status" value="1"/>
</dbReference>
<dbReference type="PROSITE" id="PS00086">
    <property type="entry name" value="CYTOCHROME_P450"/>
    <property type="match status" value="1"/>
</dbReference>
<comment type="similarity">
    <text evidence="2 9">Belongs to the cytochrome P450 family.</text>
</comment>
<feature type="binding site" description="axial binding residue" evidence="8">
    <location>
        <position position="446"/>
    </location>
    <ligand>
        <name>heme</name>
        <dbReference type="ChEBI" id="CHEBI:30413"/>
    </ligand>
    <ligandPart>
        <name>Fe</name>
        <dbReference type="ChEBI" id="CHEBI:18248"/>
    </ligandPart>
</feature>
<organism evidence="11 12">
    <name type="scientific">Brassicogethes aeneus</name>
    <name type="common">Rape pollen beetle</name>
    <name type="synonym">Meligethes aeneus</name>
    <dbReference type="NCBI Taxonomy" id="1431903"/>
    <lineage>
        <taxon>Eukaryota</taxon>
        <taxon>Metazoa</taxon>
        <taxon>Ecdysozoa</taxon>
        <taxon>Arthropoda</taxon>
        <taxon>Hexapoda</taxon>
        <taxon>Insecta</taxon>
        <taxon>Pterygota</taxon>
        <taxon>Neoptera</taxon>
        <taxon>Endopterygota</taxon>
        <taxon>Coleoptera</taxon>
        <taxon>Polyphaga</taxon>
        <taxon>Cucujiformia</taxon>
        <taxon>Nitidulidae</taxon>
        <taxon>Meligethinae</taxon>
        <taxon>Brassicogethes</taxon>
    </lineage>
</organism>
<dbReference type="GO" id="GO:0020037">
    <property type="term" value="F:heme binding"/>
    <property type="evidence" value="ECO:0007669"/>
    <property type="project" value="InterPro"/>
</dbReference>
<dbReference type="PANTHER" id="PTHR24291">
    <property type="entry name" value="CYTOCHROME P450 FAMILY 4"/>
    <property type="match status" value="1"/>
</dbReference>
<dbReference type="GO" id="GO:0004497">
    <property type="term" value="F:monooxygenase activity"/>
    <property type="evidence" value="ECO:0007669"/>
    <property type="project" value="UniProtKB-KW"/>
</dbReference>
<keyword evidence="10" id="KW-0472">Membrane</keyword>
<evidence type="ECO:0000256" key="3">
    <source>
        <dbReference type="ARBA" id="ARBA00022617"/>
    </source>
</evidence>
<keyword evidence="7 9" id="KW-0503">Monooxygenase</keyword>
<dbReference type="GO" id="GO:0016705">
    <property type="term" value="F:oxidoreductase activity, acting on paired donors, with incorporation or reduction of molecular oxygen"/>
    <property type="evidence" value="ECO:0007669"/>
    <property type="project" value="InterPro"/>
</dbReference>
<comment type="cofactor">
    <cofactor evidence="1 8">
        <name>heme</name>
        <dbReference type="ChEBI" id="CHEBI:30413"/>
    </cofactor>
</comment>
<dbReference type="EMBL" id="OV121132">
    <property type="protein sequence ID" value="CAH0547232.1"/>
    <property type="molecule type" value="Genomic_DNA"/>
</dbReference>
<evidence type="ECO:0000256" key="5">
    <source>
        <dbReference type="ARBA" id="ARBA00023002"/>
    </source>
</evidence>
<gene>
    <name evidence="11" type="ORF">MELIAE_LOCUS1262</name>
</gene>
<evidence type="ECO:0000256" key="9">
    <source>
        <dbReference type="RuleBase" id="RU000461"/>
    </source>
</evidence>
<name>A0A9P0ASH8_BRAAE</name>